<dbReference type="EMBL" id="CP001357">
    <property type="protein sequence ID" value="ACN83004.1"/>
    <property type="molecule type" value="Genomic_DNA"/>
</dbReference>
<protein>
    <submittedName>
        <fullName evidence="1">Uncharacterized protein</fullName>
    </submittedName>
</protein>
<dbReference type="Proteomes" id="UP000001803">
    <property type="component" value="Chromosome"/>
</dbReference>
<reference evidence="1 2" key="1">
    <citation type="journal article" date="2009" name="PLoS ONE">
        <title>Genome sequence of the pathogenic intestinal spirochete Brachyspira hyodysenteriae reveals adaptations to its lifestyle in the porcine large intestine.</title>
        <authorList>
            <person name="Bellgard M.I."/>
            <person name="Wanchanthuek P."/>
            <person name="La T."/>
            <person name="Ryan K."/>
            <person name="Moolhuijzen P."/>
            <person name="Albertyn Z."/>
            <person name="Shaban B."/>
            <person name="Motro Y."/>
            <person name="Dunn D.S."/>
            <person name="Schibeci D."/>
            <person name="Hunter A."/>
            <person name="Barrero R."/>
            <person name="Phillips N.D."/>
            <person name="Hampson D.J."/>
        </authorList>
    </citation>
    <scope>NUCLEOTIDE SEQUENCE [LARGE SCALE GENOMIC DNA]</scope>
    <source>
        <strain evidence="2">ATCC 49526 / WA1</strain>
    </source>
</reference>
<dbReference type="RefSeq" id="WP_012670055.1">
    <property type="nucleotide sequence ID" value="NC_012225.1"/>
</dbReference>
<dbReference type="AlphaFoldDB" id="A0A3B6VDW9"/>
<dbReference type="KEGG" id="bhy:BHWA1_00508"/>
<proteinExistence type="predicted"/>
<gene>
    <name evidence="1" type="ordered locus">BHWA1_00508</name>
</gene>
<organism evidence="1 2">
    <name type="scientific">Brachyspira hyodysenteriae (strain ATCC 49526 / WA1)</name>
    <dbReference type="NCBI Taxonomy" id="565034"/>
    <lineage>
        <taxon>Bacteria</taxon>
        <taxon>Pseudomonadati</taxon>
        <taxon>Spirochaetota</taxon>
        <taxon>Spirochaetia</taxon>
        <taxon>Brachyspirales</taxon>
        <taxon>Brachyspiraceae</taxon>
        <taxon>Brachyspira</taxon>
    </lineage>
</organism>
<evidence type="ECO:0000313" key="2">
    <source>
        <dbReference type="Proteomes" id="UP000001803"/>
    </source>
</evidence>
<name>A0A3B6VDW9_BRAHW</name>
<sequence length="52" mass="6391">MIWIYTKDKYIFKKIARSYIGKNSYQRLLDSVQYLKHGDMYGKIYFLIGYKQ</sequence>
<accession>A0A3B6VDW9</accession>
<keyword evidence="2" id="KW-1185">Reference proteome</keyword>
<evidence type="ECO:0000313" key="1">
    <source>
        <dbReference type="EMBL" id="ACN83004.1"/>
    </source>
</evidence>